<feature type="region of interest" description="Disordered" evidence="9">
    <location>
        <begin position="874"/>
        <end position="895"/>
    </location>
</feature>
<evidence type="ECO:0000256" key="5">
    <source>
        <dbReference type="ARBA" id="ARBA00022806"/>
    </source>
</evidence>
<dbReference type="GO" id="GO:0008270">
    <property type="term" value="F:zinc ion binding"/>
    <property type="evidence" value="ECO:0007669"/>
    <property type="project" value="UniProtKB-KW"/>
</dbReference>
<keyword evidence="6" id="KW-0862">Zinc</keyword>
<dbReference type="Pfam" id="PF13087">
    <property type="entry name" value="AAA_12"/>
    <property type="match status" value="1"/>
</dbReference>
<dbReference type="GO" id="GO:0002376">
    <property type="term" value="P:immune system process"/>
    <property type="evidence" value="ECO:0007669"/>
    <property type="project" value="UniProtKB-KW"/>
</dbReference>
<evidence type="ECO:0000256" key="7">
    <source>
        <dbReference type="ARBA" id="ARBA00022859"/>
    </source>
</evidence>
<keyword evidence="8" id="KW-0175">Coiled coil</keyword>
<dbReference type="PROSITE" id="PS51981">
    <property type="entry name" value="ZF_RZ"/>
    <property type="match status" value="1"/>
</dbReference>
<keyword evidence="5" id="KW-0378">Hydrolase</keyword>
<dbReference type="GO" id="GO:0005737">
    <property type="term" value="C:cytoplasm"/>
    <property type="evidence" value="ECO:0007669"/>
    <property type="project" value="UniProtKB-SubCell"/>
</dbReference>
<dbReference type="Pfam" id="PF13086">
    <property type="entry name" value="AAA_11"/>
    <property type="match status" value="1"/>
</dbReference>
<dbReference type="InterPro" id="IPR041677">
    <property type="entry name" value="DNA2/NAM7_AAA_11"/>
</dbReference>
<dbReference type="InterPro" id="IPR046439">
    <property type="entry name" value="ZF_RZ_dom"/>
</dbReference>
<dbReference type="InterPro" id="IPR027417">
    <property type="entry name" value="P-loop_NTPase"/>
</dbReference>
<reference evidence="11 12" key="1">
    <citation type="journal article" date="2020" name="bioRxiv">
        <title>A chromosome-scale genome assembly for the Fusarium oxysporum strain Fo5176 to establish a model Arabidopsis-fungal pathosystem.</title>
        <authorList>
            <person name="Fokkens L."/>
            <person name="Guo L."/>
            <person name="Dora S."/>
            <person name="Wang B."/>
            <person name="Ye K."/>
            <person name="Sanchez-Rodriguez C."/>
            <person name="Croll D."/>
        </authorList>
    </citation>
    <scope>NUCLEOTIDE SEQUENCE [LARGE SCALE GENOMIC DNA]</scope>
    <source>
        <strain evidence="11 12">Fo5176</strain>
    </source>
</reference>
<evidence type="ECO:0000256" key="8">
    <source>
        <dbReference type="SAM" id="Coils"/>
    </source>
</evidence>
<dbReference type="Proteomes" id="UP000593570">
    <property type="component" value="Unassembled WGS sequence"/>
</dbReference>
<evidence type="ECO:0000256" key="9">
    <source>
        <dbReference type="SAM" id="MobiDB-lite"/>
    </source>
</evidence>
<dbReference type="CDD" id="cd18808">
    <property type="entry name" value="SF1_C_Upf1"/>
    <property type="match status" value="1"/>
</dbReference>
<dbReference type="AlphaFoldDB" id="A0A8H6H721"/>
<keyword evidence="2" id="KW-0963">Cytoplasm</keyword>
<dbReference type="InterPro" id="IPR047187">
    <property type="entry name" value="SF1_C_Upf1"/>
</dbReference>
<dbReference type="InterPro" id="IPR045055">
    <property type="entry name" value="DNA2/NAM7-like"/>
</dbReference>
<feature type="region of interest" description="Disordered" evidence="9">
    <location>
        <begin position="307"/>
        <end position="335"/>
    </location>
</feature>
<dbReference type="Gene3D" id="3.40.50.300">
    <property type="entry name" value="P-loop containing nucleotide triphosphate hydrolases"/>
    <property type="match status" value="2"/>
</dbReference>
<protein>
    <recommendedName>
        <fullName evidence="10">RZ-type domain-containing protein</fullName>
    </recommendedName>
</protein>
<evidence type="ECO:0000313" key="12">
    <source>
        <dbReference type="Proteomes" id="UP000593570"/>
    </source>
</evidence>
<evidence type="ECO:0000259" key="10">
    <source>
        <dbReference type="PROSITE" id="PS51981"/>
    </source>
</evidence>
<dbReference type="PANTHER" id="PTHR10887:SF445">
    <property type="entry name" value="NFX1-TYPE ZINC FINGER-CONTAINING PROTEIN 1"/>
    <property type="match status" value="1"/>
</dbReference>
<accession>A0A8H6H721</accession>
<dbReference type="EMBL" id="JACDXP010000001">
    <property type="protein sequence ID" value="KAF6530332.1"/>
    <property type="molecule type" value="Genomic_DNA"/>
</dbReference>
<organism evidence="11 12">
    <name type="scientific">Fusarium oxysporum f. sp. conglutinans</name>
    <dbReference type="NCBI Taxonomy" id="100902"/>
    <lineage>
        <taxon>Eukaryota</taxon>
        <taxon>Fungi</taxon>
        <taxon>Dikarya</taxon>
        <taxon>Ascomycota</taxon>
        <taxon>Pezizomycotina</taxon>
        <taxon>Sordariomycetes</taxon>
        <taxon>Hypocreomycetidae</taxon>
        <taxon>Hypocreales</taxon>
        <taxon>Nectriaceae</taxon>
        <taxon>Fusarium</taxon>
        <taxon>Fusarium oxysporum species complex</taxon>
    </lineage>
</organism>
<evidence type="ECO:0000256" key="3">
    <source>
        <dbReference type="ARBA" id="ARBA00022723"/>
    </source>
</evidence>
<sequence length="895" mass="100390">MVSIASMKSLRTWLGERPPAVEHDVEQLLKRASHDIHTLSASERWALADHWTEAFRESKVDTVLETLAKSKSHRKDVNNNLNARDQRTLSQAHVIGITISNAARKIDLLKSLSPKVMICEEAAEVTEPHLISTLIPGIEHLIQIGDHKQLRPKINNHNLGREISGKKWQLDRSQFERWAEGEDGLSPIPVAQLNVQRRMRPEISQLISTVYPKLQDHPSVLSYPDVVGMRHNVFWLDHNQPEAQPAEGPHASSYCNRWEIEMATALVRHLVRQGEYKPEDIALLTPYTSQLCALTHALSGEIEISIESENSQDSDQESECEEDTPDQKPMRKRPLSSAVRLATVDNFQGEEAKVVIISLSFAMVRAHVMTANKLARFDARTPVAPPLVPKPAMNATSNVLGLVLTKAHARCLVQHHAAAFLAIEDARESWTAECCDKKVVKVDLLENKPYREVDLDENPIVLLGCGHFFTGRSLDSLLGMGEVYLMNNHGQFLGLKDFSGSFSKNVPCCPDCNQPIRQYTTKRYNRLVNRAIMNETAKQFLVKESNELYEIETNLKEHEQKLSTVWTSRNILLRGLKRSAKRVEERAEKHIQQTKPLIDAIAMTQTQAIDEPSHVEALTSYQLTPGQQISLKAQLLVIRVAEVHVYSHFSESCLMPWTSTEVNAFQRWLKVQALPTLPELLCDCTSLIERAKHANMPRLVIIGTLSFARILRLWRLCNDVESKPDSGEDLSHAAIADKLFKSARKLLDVALSLCSQLSKSEEWKEGVQETMRALKSPHKVITNKELVYNKNARIGGHAGMVTTSALWYNCVNGHPFAVGDCGMSTEVARCRECGAPVGGTNPRPLDGVTRAEGMETEETVTEESNEQLQVAVPEDEVEHQLSYTGGPPETDLQEQ</sequence>
<keyword evidence="5" id="KW-0347">Helicase</keyword>
<dbReference type="GO" id="GO:0004386">
    <property type="term" value="F:helicase activity"/>
    <property type="evidence" value="ECO:0007669"/>
    <property type="project" value="InterPro"/>
</dbReference>
<comment type="caution">
    <text evidence="11">The sequence shown here is derived from an EMBL/GenBank/DDBJ whole genome shotgun (WGS) entry which is preliminary data.</text>
</comment>
<keyword evidence="5" id="KW-0547">Nucleotide-binding</keyword>
<dbReference type="Pfam" id="PF20173">
    <property type="entry name" value="ZnF_RZ-type"/>
    <property type="match status" value="1"/>
</dbReference>
<proteinExistence type="predicted"/>
<dbReference type="InterPro" id="IPR041679">
    <property type="entry name" value="DNA2/NAM7-like_C"/>
</dbReference>
<evidence type="ECO:0000256" key="2">
    <source>
        <dbReference type="ARBA" id="ARBA00022490"/>
    </source>
</evidence>
<feature type="coiled-coil region" evidence="8">
    <location>
        <begin position="541"/>
        <end position="593"/>
    </location>
</feature>
<evidence type="ECO:0000313" key="11">
    <source>
        <dbReference type="EMBL" id="KAF6530332.1"/>
    </source>
</evidence>
<evidence type="ECO:0000256" key="6">
    <source>
        <dbReference type="ARBA" id="ARBA00022833"/>
    </source>
</evidence>
<gene>
    <name evidence="11" type="ORF">HZS61_001644</name>
</gene>
<keyword evidence="7" id="KW-0391">Immunity</keyword>
<dbReference type="GO" id="GO:0031048">
    <property type="term" value="P:regulatory ncRNA-mediated heterochromatin formation"/>
    <property type="evidence" value="ECO:0007669"/>
    <property type="project" value="TreeGrafter"/>
</dbReference>
<dbReference type="PANTHER" id="PTHR10887">
    <property type="entry name" value="DNA2/NAM7 HELICASE FAMILY"/>
    <property type="match status" value="1"/>
</dbReference>
<keyword evidence="3" id="KW-0479">Metal-binding</keyword>
<evidence type="ECO:0000256" key="4">
    <source>
        <dbReference type="ARBA" id="ARBA00022771"/>
    </source>
</evidence>
<dbReference type="SUPFAM" id="SSF52540">
    <property type="entry name" value="P-loop containing nucleoside triphosphate hydrolases"/>
    <property type="match status" value="1"/>
</dbReference>
<comment type="subcellular location">
    <subcellularLocation>
        <location evidence="1">Cytoplasm</location>
    </subcellularLocation>
</comment>
<name>A0A8H6H721_FUSOX</name>
<feature type="domain" description="RZ-type" evidence="10">
    <location>
        <begin position="781"/>
        <end position="861"/>
    </location>
</feature>
<feature type="compositionally biased region" description="Acidic residues" evidence="9">
    <location>
        <begin position="307"/>
        <end position="324"/>
    </location>
</feature>
<keyword evidence="4" id="KW-0863">Zinc-finger</keyword>
<dbReference type="GO" id="GO:0031380">
    <property type="term" value="C:nuclear RNA-directed RNA polymerase complex"/>
    <property type="evidence" value="ECO:0007669"/>
    <property type="project" value="TreeGrafter"/>
</dbReference>
<keyword evidence="5" id="KW-0067">ATP-binding</keyword>
<evidence type="ECO:0000256" key="1">
    <source>
        <dbReference type="ARBA" id="ARBA00004496"/>
    </source>
</evidence>